<name>A0A5S9IRV7_UABAM</name>
<dbReference type="CDD" id="cd00009">
    <property type="entry name" value="AAA"/>
    <property type="match status" value="1"/>
</dbReference>
<dbReference type="SUPFAM" id="SSF52540">
    <property type="entry name" value="P-loop containing nucleoside triphosphate hydrolases"/>
    <property type="match status" value="1"/>
</dbReference>
<feature type="domain" description="AAA+ ATPase" evidence="4">
    <location>
        <begin position="49"/>
        <end position="190"/>
    </location>
</feature>
<evidence type="ECO:0000256" key="2">
    <source>
        <dbReference type="ARBA" id="ARBA00022840"/>
    </source>
</evidence>
<dbReference type="InterPro" id="IPR050764">
    <property type="entry name" value="CbbQ/NirQ/NorQ/GpvN"/>
</dbReference>
<dbReference type="FunFam" id="3.40.50.300:FF:000640">
    <property type="entry name" value="MoxR family ATPase"/>
    <property type="match status" value="1"/>
</dbReference>
<dbReference type="GO" id="GO:0005524">
    <property type="term" value="F:ATP binding"/>
    <property type="evidence" value="ECO:0007669"/>
    <property type="project" value="UniProtKB-KW"/>
</dbReference>
<reference evidence="5 6" key="1">
    <citation type="submission" date="2019-08" db="EMBL/GenBank/DDBJ databases">
        <title>Complete genome sequence of Candidatus Uab amorphum.</title>
        <authorList>
            <person name="Shiratori T."/>
            <person name="Suzuki S."/>
            <person name="Kakizawa Y."/>
            <person name="Ishida K."/>
        </authorList>
    </citation>
    <scope>NUCLEOTIDE SEQUENCE [LARGE SCALE GENOMIC DNA]</scope>
    <source>
        <strain evidence="5 6">SRT547</strain>
    </source>
</reference>
<keyword evidence="2" id="KW-0067">ATP-binding</keyword>
<organism evidence="5 6">
    <name type="scientific">Uabimicrobium amorphum</name>
    <dbReference type="NCBI Taxonomy" id="2596890"/>
    <lineage>
        <taxon>Bacteria</taxon>
        <taxon>Pseudomonadati</taxon>
        <taxon>Planctomycetota</taxon>
        <taxon>Candidatus Uabimicrobiia</taxon>
        <taxon>Candidatus Uabimicrobiales</taxon>
        <taxon>Candidatus Uabimicrobiaceae</taxon>
        <taxon>Candidatus Uabimicrobium</taxon>
    </lineage>
</organism>
<evidence type="ECO:0000259" key="4">
    <source>
        <dbReference type="SMART" id="SM00382"/>
    </source>
</evidence>
<dbReference type="Gene3D" id="3.40.50.300">
    <property type="entry name" value="P-loop containing nucleotide triphosphate hydrolases"/>
    <property type="match status" value="1"/>
</dbReference>
<proteinExistence type="inferred from homology"/>
<comment type="similarity">
    <text evidence="3">Belongs to the MoxR family.</text>
</comment>
<dbReference type="KEGG" id="uam:UABAM_04842"/>
<dbReference type="SMART" id="SM00382">
    <property type="entry name" value="AAA"/>
    <property type="match status" value="1"/>
</dbReference>
<evidence type="ECO:0000256" key="3">
    <source>
        <dbReference type="ARBA" id="ARBA00061607"/>
    </source>
</evidence>
<dbReference type="InterPro" id="IPR027417">
    <property type="entry name" value="P-loop_NTPase"/>
</dbReference>
<evidence type="ECO:0000313" key="6">
    <source>
        <dbReference type="Proteomes" id="UP000326354"/>
    </source>
</evidence>
<keyword evidence="1" id="KW-0547">Nucleotide-binding</keyword>
<dbReference type="Pfam" id="PF17863">
    <property type="entry name" value="AAA_lid_2"/>
    <property type="match status" value="1"/>
</dbReference>
<dbReference type="OrthoDB" id="9773454at2"/>
<dbReference type="InterPro" id="IPR041628">
    <property type="entry name" value="ChlI/MoxR_AAA_lid"/>
</dbReference>
<dbReference type="PIRSF" id="PIRSF002849">
    <property type="entry name" value="AAA_ATPase_chaperone_MoxR_prd"/>
    <property type="match status" value="1"/>
</dbReference>
<protein>
    <submittedName>
        <fullName evidence="5">ATPase</fullName>
    </submittedName>
</protein>
<dbReference type="Proteomes" id="UP000326354">
    <property type="component" value="Chromosome"/>
</dbReference>
<evidence type="ECO:0000256" key="1">
    <source>
        <dbReference type="ARBA" id="ARBA00022741"/>
    </source>
</evidence>
<keyword evidence="6" id="KW-1185">Reference proteome</keyword>
<dbReference type="GO" id="GO:0016887">
    <property type="term" value="F:ATP hydrolysis activity"/>
    <property type="evidence" value="ECO:0007669"/>
    <property type="project" value="InterPro"/>
</dbReference>
<dbReference type="InterPro" id="IPR003593">
    <property type="entry name" value="AAA+_ATPase"/>
</dbReference>
<dbReference type="PANTHER" id="PTHR42759:SF1">
    <property type="entry name" value="MAGNESIUM-CHELATASE SUBUNIT CHLD"/>
    <property type="match status" value="1"/>
</dbReference>
<dbReference type="InterPro" id="IPR011703">
    <property type="entry name" value="ATPase_AAA-3"/>
</dbReference>
<dbReference type="AlphaFoldDB" id="A0A5S9IRV7"/>
<dbReference type="PANTHER" id="PTHR42759">
    <property type="entry name" value="MOXR FAMILY PROTEIN"/>
    <property type="match status" value="1"/>
</dbReference>
<accession>A0A5S9IRV7</accession>
<dbReference type="RefSeq" id="WP_151970512.1">
    <property type="nucleotide sequence ID" value="NZ_AP019860.1"/>
</dbReference>
<dbReference type="EMBL" id="AP019860">
    <property type="protein sequence ID" value="BBM86456.1"/>
    <property type="molecule type" value="Genomic_DNA"/>
</dbReference>
<dbReference type="Pfam" id="PF07726">
    <property type="entry name" value="AAA_3"/>
    <property type="match status" value="1"/>
</dbReference>
<dbReference type="Gene3D" id="1.10.8.80">
    <property type="entry name" value="Magnesium chelatase subunit I, C-Terminal domain"/>
    <property type="match status" value="1"/>
</dbReference>
<sequence length="330" mass="37090">MQTEFTTIEDVEQFIGNFHKNFNAISQQISQHIVGNKDIISNLLIAFFSGGHVLLEGVPGVGKTSLVRSLSNTLSLQYKRVQFTPDIMPADIIGTKVFQQATQNIEFEKGPIFTNIMLADEINRTSPKVQSALLQAMQEKQVTVGGIDYNLPLPFHVIATQNPIEMEGTYPLPEAQLDRFFFKLHMEYPSLPELIAIVQPSLRKTQNFNITNDTLRSMAQSISHVKIAKELYEYAAKIVINSNPQNSELNYVKQYVDHGTSPRGMQALISGSQVRALSQGRIHVSREDIEHIALPALNHRIMVNFHAQAEGISSFDILQKLLENAKKTYK</sequence>
<evidence type="ECO:0000313" key="5">
    <source>
        <dbReference type="EMBL" id="BBM86456.1"/>
    </source>
</evidence>
<gene>
    <name evidence="5" type="ORF">UABAM_04842</name>
</gene>